<dbReference type="InterPro" id="IPR045808">
    <property type="entry name" value="Hr_FBXL5"/>
</dbReference>
<evidence type="ECO:0000256" key="12">
    <source>
        <dbReference type="ARBA" id="ARBA00023014"/>
    </source>
</evidence>
<dbReference type="InterPro" id="IPR001810">
    <property type="entry name" value="F-box_dom"/>
</dbReference>
<feature type="domain" description="F-box" evidence="16">
    <location>
        <begin position="205"/>
        <end position="251"/>
    </location>
</feature>
<evidence type="ECO:0000256" key="10">
    <source>
        <dbReference type="ARBA" id="ARBA00022843"/>
    </source>
</evidence>
<keyword evidence="8" id="KW-0677">Repeat</keyword>
<dbReference type="CDD" id="cd22118">
    <property type="entry name" value="F-box_FBXL5"/>
    <property type="match status" value="1"/>
</dbReference>
<dbReference type="AlphaFoldDB" id="A0A6J2PA07"/>
<dbReference type="InterPro" id="IPR006553">
    <property type="entry name" value="Leu-rich_rpt_Cys-con_subtyp"/>
</dbReference>
<dbReference type="PROSITE" id="PS50181">
    <property type="entry name" value="FBOX"/>
    <property type="match status" value="1"/>
</dbReference>
<dbReference type="GO" id="GO:0005634">
    <property type="term" value="C:nucleus"/>
    <property type="evidence" value="ECO:0007669"/>
    <property type="project" value="UniProtKB-SubCell"/>
</dbReference>
<dbReference type="GO" id="GO:0051536">
    <property type="term" value="F:iron-sulfur cluster binding"/>
    <property type="evidence" value="ECO:0007669"/>
    <property type="project" value="UniProtKB-KW"/>
</dbReference>
<keyword evidence="5" id="KW-0963">Cytoplasm</keyword>
<dbReference type="CDD" id="cd12109">
    <property type="entry name" value="Hr_FBXL5"/>
    <property type="match status" value="1"/>
</dbReference>
<dbReference type="GO" id="GO:0016567">
    <property type="term" value="P:protein ubiquitination"/>
    <property type="evidence" value="ECO:0007669"/>
    <property type="project" value="UniProtKB-UniPathway"/>
</dbReference>
<protein>
    <recommendedName>
        <fullName evidence="4">F-box/LRR-repeat protein 5</fullName>
    </recommendedName>
    <alternativeName>
        <fullName evidence="14">F-box and leucine-rich repeat protein 5</fullName>
    </alternativeName>
</protein>
<dbReference type="FunFam" id="3.80.10.10:FF:000086">
    <property type="entry name" value="F-box/LRR-repeat protein 5 isoform X1"/>
    <property type="match status" value="1"/>
</dbReference>
<evidence type="ECO:0000256" key="14">
    <source>
        <dbReference type="ARBA" id="ARBA00030695"/>
    </source>
</evidence>
<evidence type="ECO:0000256" key="3">
    <source>
        <dbReference type="ARBA" id="ARBA00004906"/>
    </source>
</evidence>
<dbReference type="UniPathway" id="UPA00143"/>
<dbReference type="Pfam" id="PF13516">
    <property type="entry name" value="LRR_6"/>
    <property type="match status" value="1"/>
</dbReference>
<comment type="subcellular location">
    <subcellularLocation>
        <location evidence="2">Cytoplasm</location>
        <location evidence="2">Perinuclear region</location>
    </subcellularLocation>
    <subcellularLocation>
        <location evidence="1">Nucleus</location>
    </subcellularLocation>
</comment>
<proteinExistence type="predicted"/>
<dbReference type="InterPro" id="IPR032675">
    <property type="entry name" value="LRR_dom_sf"/>
</dbReference>
<dbReference type="GO" id="GO:0030163">
    <property type="term" value="P:protein catabolic process"/>
    <property type="evidence" value="ECO:0007669"/>
    <property type="project" value="UniProtKB-ARBA"/>
</dbReference>
<dbReference type="Gene3D" id="1.20.1280.50">
    <property type="match status" value="1"/>
</dbReference>
<dbReference type="Pfam" id="PF01814">
    <property type="entry name" value="Hemerythrin"/>
    <property type="match status" value="1"/>
</dbReference>
<dbReference type="KEGG" id="cgob:115004597"/>
<evidence type="ECO:0000256" key="6">
    <source>
        <dbReference type="ARBA" id="ARBA00022614"/>
    </source>
</evidence>
<dbReference type="InterPro" id="IPR012312">
    <property type="entry name" value="Hemerythrin-like"/>
</dbReference>
<evidence type="ECO:0000256" key="9">
    <source>
        <dbReference type="ARBA" id="ARBA00022786"/>
    </source>
</evidence>
<dbReference type="Gene3D" id="3.80.10.10">
    <property type="entry name" value="Ribonuclease Inhibitor"/>
    <property type="match status" value="2"/>
</dbReference>
<dbReference type="GO" id="GO:0046872">
    <property type="term" value="F:metal ion binding"/>
    <property type="evidence" value="ECO:0007669"/>
    <property type="project" value="UniProtKB-KW"/>
</dbReference>
<keyword evidence="7" id="KW-0479">Metal-binding</keyword>
<dbReference type="SMART" id="SM00256">
    <property type="entry name" value="FBOX"/>
    <property type="match status" value="1"/>
</dbReference>
<reference evidence="18 19" key="1">
    <citation type="submission" date="2025-04" db="UniProtKB">
        <authorList>
            <consortium name="RefSeq"/>
        </authorList>
    </citation>
    <scope>IDENTIFICATION</scope>
</reference>
<keyword evidence="11" id="KW-0408">Iron</keyword>
<evidence type="ECO:0000256" key="11">
    <source>
        <dbReference type="ARBA" id="ARBA00023004"/>
    </source>
</evidence>
<dbReference type="Pfam" id="PF12937">
    <property type="entry name" value="F-box-like"/>
    <property type="match status" value="1"/>
</dbReference>
<evidence type="ECO:0000256" key="8">
    <source>
        <dbReference type="ARBA" id="ARBA00022737"/>
    </source>
</evidence>
<organism evidence="17 18">
    <name type="scientific">Cottoperca gobio</name>
    <name type="common">Frogmouth</name>
    <name type="synonym">Aphritis gobio</name>
    <dbReference type="NCBI Taxonomy" id="56716"/>
    <lineage>
        <taxon>Eukaryota</taxon>
        <taxon>Metazoa</taxon>
        <taxon>Chordata</taxon>
        <taxon>Craniata</taxon>
        <taxon>Vertebrata</taxon>
        <taxon>Euteleostomi</taxon>
        <taxon>Actinopterygii</taxon>
        <taxon>Neopterygii</taxon>
        <taxon>Teleostei</taxon>
        <taxon>Neoteleostei</taxon>
        <taxon>Acanthomorphata</taxon>
        <taxon>Eupercaria</taxon>
        <taxon>Perciformes</taxon>
        <taxon>Notothenioidei</taxon>
        <taxon>Bovichtidae</taxon>
        <taxon>Cottoperca</taxon>
    </lineage>
</organism>
<dbReference type="SMART" id="SM00367">
    <property type="entry name" value="LRR_CC"/>
    <property type="match status" value="3"/>
</dbReference>
<evidence type="ECO:0000313" key="18">
    <source>
        <dbReference type="RefSeq" id="XP_029282136.1"/>
    </source>
</evidence>
<evidence type="ECO:0000256" key="5">
    <source>
        <dbReference type="ARBA" id="ARBA00022490"/>
    </source>
</evidence>
<dbReference type="GO" id="GO:0006879">
    <property type="term" value="P:intracellular iron ion homeostasis"/>
    <property type="evidence" value="ECO:0007669"/>
    <property type="project" value="InterPro"/>
</dbReference>
<evidence type="ECO:0000256" key="13">
    <source>
        <dbReference type="ARBA" id="ARBA00023242"/>
    </source>
</evidence>
<keyword evidence="9" id="KW-0833">Ubl conjugation pathway</keyword>
<evidence type="ECO:0000313" key="17">
    <source>
        <dbReference type="Proteomes" id="UP000504630"/>
    </source>
</evidence>
<dbReference type="Gene3D" id="1.20.120.520">
    <property type="entry name" value="nmb1532 protein domain like"/>
    <property type="match status" value="1"/>
</dbReference>
<gene>
    <name evidence="18" type="primary">LOC115004596</name>
    <name evidence="19" type="synonym">LOC115004597</name>
</gene>
<comment type="cofactor">
    <cofactor evidence="15">
        <name>[2Fe-2S] cluster</name>
        <dbReference type="ChEBI" id="CHEBI:190135"/>
    </cofactor>
</comment>
<evidence type="ECO:0000256" key="1">
    <source>
        <dbReference type="ARBA" id="ARBA00004123"/>
    </source>
</evidence>
<dbReference type="GeneID" id="115004596"/>
<dbReference type="InterPro" id="IPR001611">
    <property type="entry name" value="Leu-rich_rpt"/>
</dbReference>
<dbReference type="SUPFAM" id="SSF52047">
    <property type="entry name" value="RNI-like"/>
    <property type="match status" value="1"/>
</dbReference>
<dbReference type="PANTHER" id="PTHR13382">
    <property type="entry name" value="MITOCHONDRIAL ATP SYNTHASE COUPLING FACTOR B"/>
    <property type="match status" value="1"/>
</dbReference>
<dbReference type="FunFam" id="1.20.120.520:FF:000002">
    <property type="entry name" value="F-box/LRR-repeat protein 5 isoform X2"/>
    <property type="match status" value="1"/>
</dbReference>
<evidence type="ECO:0000256" key="2">
    <source>
        <dbReference type="ARBA" id="ARBA00004556"/>
    </source>
</evidence>
<comment type="pathway">
    <text evidence="3">Protein modification; protein ubiquitination.</text>
</comment>
<keyword evidence="10" id="KW-0832">Ubl conjugation</keyword>
<evidence type="ECO:0000256" key="4">
    <source>
        <dbReference type="ARBA" id="ARBA00020540"/>
    </source>
</evidence>
<dbReference type="InterPro" id="IPR050648">
    <property type="entry name" value="F-box_LRR-repeat"/>
</dbReference>
<name>A0A6J2PA07_COTGO</name>
<keyword evidence="13" id="KW-0539">Nucleus</keyword>
<evidence type="ECO:0000256" key="15">
    <source>
        <dbReference type="ARBA" id="ARBA00034078"/>
    </source>
</evidence>
<accession>A0A6J2PA07</accession>
<dbReference type="Proteomes" id="UP000504630">
    <property type="component" value="Unplaced"/>
</dbReference>
<dbReference type="FunFam" id="1.20.1280.50:FF:000007">
    <property type="entry name" value="F-box/LRR-repeat protein 5 isoform X1"/>
    <property type="match status" value="1"/>
</dbReference>
<dbReference type="OrthoDB" id="10257471at2759"/>
<dbReference type="GO" id="GO:0048471">
    <property type="term" value="C:perinuclear region of cytoplasm"/>
    <property type="evidence" value="ECO:0007669"/>
    <property type="project" value="UniProtKB-SubCell"/>
</dbReference>
<dbReference type="RefSeq" id="XP_029282137.1">
    <property type="nucleotide sequence ID" value="XM_029426277.1"/>
</dbReference>
<dbReference type="InterPro" id="IPR036047">
    <property type="entry name" value="F-box-like_dom_sf"/>
</dbReference>
<sequence>MAPFPDEVDVFTGPHWRMKQLVGLYCEKLSKTNFSNNNDFRSFLQSLCATFKEFKMHEQIENEYIIGLLQERCCTVYNVHSDNKLSEMLSLFEKGLHNVKSEYEQLNYAQQLKERLEAFTQDFLPHMKEEEEVFQPMLMQHFTYEELKDIKKQVIAQHCSQRQWDCAEVLKGFSLWSQAEELHKAFKYADHEKTDYELEKKRNSSTHISQLPAEIMLRLFHYLSPGDLCRCSQVCSSWSELAKTGSLWRHLYPVHWARGDYYSGPPEDLDQEPDDEWVKSRKKEGRAYQEWDEDADVDESDVSGHSRGSLAINTAQREKKLLNGIIQNLLPAVGPSVKSIVLAYSSTVSSKMVRQILSFCPNISHLDLTQTAVTDCAFDSWSSLGACLSLEHLDLSGCEKITDHTMKKLSVGLGDLTSSSCFDKRSERRAKLLKSSPHPITLVEERTLRPAGRKRQAIIFKAGSGRWSAACTPTQVWVLDPADLADIEDAAEWSRRGGTSLPDAESFVETQLVESSCCCRRSRRSRRRGPRVGSNASYLQQQYALSGEMFCGHSTCCTSDMALRTFTGPQCKSGSTGSGTAEFRTKCSSFPQCPERGHRTESSEAKRSLRFLSLSGCYQVTDLGLRALSQRGGLPSLEHLNLSGCLLITEVGLQELVSACPSLNDEHFYYCDNINGPHADTASGCQNLQCGFRACCRSGE</sequence>
<keyword evidence="12" id="KW-0411">Iron-sulfur</keyword>
<keyword evidence="6" id="KW-0433">Leucine-rich repeat</keyword>
<dbReference type="GeneTree" id="ENSGT00390000006172"/>
<dbReference type="SUPFAM" id="SSF81383">
    <property type="entry name" value="F-box domain"/>
    <property type="match status" value="1"/>
</dbReference>
<evidence type="ECO:0000256" key="7">
    <source>
        <dbReference type="ARBA" id="ARBA00022723"/>
    </source>
</evidence>
<dbReference type="KEGG" id="cgob:115004596"/>
<dbReference type="RefSeq" id="XP_029282136.1">
    <property type="nucleotide sequence ID" value="XM_029426276.1"/>
</dbReference>
<dbReference type="PANTHER" id="PTHR13382:SF41">
    <property type="entry name" value="F-BOX DOMAIN-CONTAINING PROTEIN"/>
    <property type="match status" value="1"/>
</dbReference>
<keyword evidence="17" id="KW-1185">Reference proteome</keyword>
<evidence type="ECO:0000259" key="16">
    <source>
        <dbReference type="PROSITE" id="PS50181"/>
    </source>
</evidence>
<evidence type="ECO:0000313" key="19">
    <source>
        <dbReference type="RefSeq" id="XP_029282137.1"/>
    </source>
</evidence>